<reference evidence="4 5" key="1">
    <citation type="submission" date="2018-06" db="EMBL/GenBank/DDBJ databases">
        <authorList>
            <consortium name="Pathogen Informatics"/>
            <person name="Doyle S."/>
        </authorList>
    </citation>
    <scope>NUCLEOTIDE SEQUENCE [LARGE SCALE GENOMIC DNA]</scope>
    <source>
        <strain evidence="4 5">NCTC10698</strain>
    </source>
</reference>
<keyword evidence="5" id="KW-1185">Reference proteome</keyword>
<evidence type="ECO:0000256" key="2">
    <source>
        <dbReference type="ARBA" id="ARBA00023027"/>
    </source>
</evidence>
<keyword evidence="1 4" id="KW-0560">Oxidoreductase</keyword>
<feature type="domain" description="D-isomer specific 2-hydroxyacid dehydrogenase NAD-binding" evidence="3">
    <location>
        <begin position="1"/>
        <end position="53"/>
    </location>
</feature>
<organism evidence="4 5">
    <name type="scientific">Comamonas testosteroni</name>
    <name type="common">Pseudomonas testosteroni</name>
    <dbReference type="NCBI Taxonomy" id="285"/>
    <lineage>
        <taxon>Bacteria</taxon>
        <taxon>Pseudomonadati</taxon>
        <taxon>Pseudomonadota</taxon>
        <taxon>Betaproteobacteria</taxon>
        <taxon>Burkholderiales</taxon>
        <taxon>Comamonadaceae</taxon>
        <taxon>Comamonas</taxon>
    </lineage>
</organism>
<accession>A0A8B4SAH9</accession>
<evidence type="ECO:0000313" key="5">
    <source>
        <dbReference type="Proteomes" id="UP000255070"/>
    </source>
</evidence>
<evidence type="ECO:0000259" key="3">
    <source>
        <dbReference type="Pfam" id="PF02826"/>
    </source>
</evidence>
<dbReference type="EC" id="1.1.1.79" evidence="4"/>
<dbReference type="EMBL" id="UFXL01000006">
    <property type="protein sequence ID" value="SUY94682.1"/>
    <property type="molecule type" value="Genomic_DNA"/>
</dbReference>
<name>A0A8B4SAH9_COMTE</name>
<comment type="caution">
    <text evidence="4">The sequence shown here is derived from an EMBL/GenBank/DDBJ whole genome shotgun (WGS) entry which is preliminary data.</text>
</comment>
<dbReference type="Pfam" id="PF02826">
    <property type="entry name" value="2-Hacid_dh_C"/>
    <property type="match status" value="1"/>
</dbReference>
<gene>
    <name evidence="4" type="primary">ghrA_3</name>
    <name evidence="4" type="ORF">NCTC10698_05079</name>
</gene>
<keyword evidence="2" id="KW-0520">NAD</keyword>
<keyword evidence="4" id="KW-0670">Pyruvate</keyword>
<dbReference type="GO" id="GO:0030267">
    <property type="term" value="F:glyoxylate reductase (NADPH) activity"/>
    <property type="evidence" value="ECO:0007669"/>
    <property type="project" value="UniProtKB-EC"/>
</dbReference>
<dbReference type="AlphaFoldDB" id="A0A8B4SAH9"/>
<dbReference type="GO" id="GO:0051287">
    <property type="term" value="F:NAD binding"/>
    <property type="evidence" value="ECO:0007669"/>
    <property type="project" value="InterPro"/>
</dbReference>
<proteinExistence type="predicted"/>
<evidence type="ECO:0000313" key="4">
    <source>
        <dbReference type="EMBL" id="SUY94682.1"/>
    </source>
</evidence>
<dbReference type="InterPro" id="IPR036291">
    <property type="entry name" value="NAD(P)-bd_dom_sf"/>
</dbReference>
<dbReference type="PANTHER" id="PTHR43333">
    <property type="entry name" value="2-HACID_DH_C DOMAIN-CONTAINING PROTEIN"/>
    <property type="match status" value="1"/>
</dbReference>
<protein>
    <submittedName>
        <fullName evidence="4">Glyoxylate/hydroxypyruvate reductase A</fullName>
        <ecNumber evidence="4">1.1.1.79</ecNumber>
    </submittedName>
</protein>
<dbReference type="SUPFAM" id="SSF51735">
    <property type="entry name" value="NAD(P)-binding Rossmann-fold domains"/>
    <property type="match status" value="1"/>
</dbReference>
<dbReference type="Gene3D" id="3.40.50.720">
    <property type="entry name" value="NAD(P)-binding Rossmann-like Domain"/>
    <property type="match status" value="2"/>
</dbReference>
<evidence type="ECO:0000256" key="1">
    <source>
        <dbReference type="ARBA" id="ARBA00023002"/>
    </source>
</evidence>
<dbReference type="InterPro" id="IPR006140">
    <property type="entry name" value="D-isomer_DH_NAD-bd"/>
</dbReference>
<dbReference type="PANTHER" id="PTHR43333:SF1">
    <property type="entry name" value="D-ISOMER SPECIFIC 2-HYDROXYACID DEHYDROGENASE NAD-BINDING DOMAIN-CONTAINING PROTEIN"/>
    <property type="match status" value="1"/>
</dbReference>
<sequence>MGRGEQVVEDELLALLDEGHLAGAALDVLREEPPQPGNKVWRHPKAFVTPHIAAQASADTVARQCLENLRRLRAGESLLNLVDVARGY</sequence>
<dbReference type="Proteomes" id="UP000255070">
    <property type="component" value="Unassembled WGS sequence"/>
</dbReference>